<gene>
    <name evidence="1" type="ORF">HY912_22220</name>
</gene>
<evidence type="ECO:0000313" key="2">
    <source>
        <dbReference type="Proteomes" id="UP000807825"/>
    </source>
</evidence>
<feature type="non-terminal residue" evidence="1">
    <location>
        <position position="209"/>
    </location>
</feature>
<organism evidence="1 2">
    <name type="scientific">Desulfomonile tiedjei</name>
    <dbReference type="NCBI Taxonomy" id="2358"/>
    <lineage>
        <taxon>Bacteria</taxon>
        <taxon>Pseudomonadati</taxon>
        <taxon>Thermodesulfobacteriota</taxon>
        <taxon>Desulfomonilia</taxon>
        <taxon>Desulfomonilales</taxon>
        <taxon>Desulfomonilaceae</taxon>
        <taxon>Desulfomonile</taxon>
    </lineage>
</organism>
<evidence type="ECO:0000313" key="1">
    <source>
        <dbReference type="EMBL" id="MBI5252219.1"/>
    </source>
</evidence>
<protein>
    <submittedName>
        <fullName evidence="1">Uncharacterized protein</fullName>
    </submittedName>
</protein>
<sequence>MSANGFREDELVSRKVKVGNEWQTRVFPIIGGRLRLAHEENQNLNLQTEMVSWDGQYAIFKCSAVTNKVRFVGYGTANNQRDSRLAECLIELAETLGVARALRFAGFGLEFTGAEEVANVTAAEPEREQSANKRPVRMFSEGAMATEQQEGPPKRNIALRAGLYQKRQVTLLVEQLRRSAVPCTPRPNGRNIQIILTLHQRSKIGETLL</sequence>
<proteinExistence type="predicted"/>
<dbReference type="Proteomes" id="UP000807825">
    <property type="component" value="Unassembled WGS sequence"/>
</dbReference>
<dbReference type="AlphaFoldDB" id="A0A9D6V799"/>
<comment type="caution">
    <text evidence="1">The sequence shown here is derived from an EMBL/GenBank/DDBJ whole genome shotgun (WGS) entry which is preliminary data.</text>
</comment>
<reference evidence="1" key="1">
    <citation type="submission" date="2020-07" db="EMBL/GenBank/DDBJ databases">
        <title>Huge and variable diversity of episymbiotic CPR bacteria and DPANN archaea in groundwater ecosystems.</title>
        <authorList>
            <person name="He C.Y."/>
            <person name="Keren R."/>
            <person name="Whittaker M."/>
            <person name="Farag I.F."/>
            <person name="Doudna J."/>
            <person name="Cate J.H.D."/>
            <person name="Banfield J.F."/>
        </authorList>
    </citation>
    <scope>NUCLEOTIDE SEQUENCE</scope>
    <source>
        <strain evidence="1">NC_groundwater_1664_Pr3_B-0.1um_52_9</strain>
    </source>
</reference>
<name>A0A9D6V799_9BACT</name>
<accession>A0A9D6V799</accession>
<dbReference type="EMBL" id="JACRDE010000582">
    <property type="protein sequence ID" value="MBI5252219.1"/>
    <property type="molecule type" value="Genomic_DNA"/>
</dbReference>